<dbReference type="InterPro" id="IPR036770">
    <property type="entry name" value="Ankyrin_rpt-contain_sf"/>
</dbReference>
<keyword evidence="1" id="KW-0677">Repeat</keyword>
<keyword evidence="2 3" id="KW-0040">ANK repeat</keyword>
<feature type="repeat" description="ANK" evidence="3">
    <location>
        <begin position="75"/>
        <end position="107"/>
    </location>
</feature>
<dbReference type="InterPro" id="IPR002110">
    <property type="entry name" value="Ankyrin_rpt"/>
</dbReference>
<dbReference type="PROSITE" id="PS50297">
    <property type="entry name" value="ANK_REP_REGION"/>
    <property type="match status" value="3"/>
</dbReference>
<dbReference type="PANTHER" id="PTHR24186">
    <property type="entry name" value="PROTEIN PHOSPHATASE 1 REGULATORY SUBUNIT"/>
    <property type="match status" value="1"/>
</dbReference>
<reference evidence="4" key="1">
    <citation type="submission" date="2018-02" db="EMBL/GenBank/DDBJ databases">
        <authorList>
            <person name="Cohen D.B."/>
            <person name="Kent A.D."/>
        </authorList>
    </citation>
    <scope>NUCLEOTIDE SEQUENCE</scope>
</reference>
<dbReference type="AlphaFoldDB" id="A0A2N9F4A0"/>
<feature type="repeat" description="ANK" evidence="3">
    <location>
        <begin position="111"/>
        <end position="131"/>
    </location>
</feature>
<dbReference type="Pfam" id="PF12796">
    <property type="entry name" value="Ank_2"/>
    <property type="match status" value="2"/>
</dbReference>
<dbReference type="PROSITE" id="PS50088">
    <property type="entry name" value="ANK_REPEAT"/>
    <property type="match status" value="4"/>
</dbReference>
<evidence type="ECO:0000256" key="3">
    <source>
        <dbReference type="PROSITE-ProRule" id="PRU00023"/>
    </source>
</evidence>
<gene>
    <name evidence="4" type="ORF">FSB_LOCUS9844</name>
</gene>
<dbReference type="SUPFAM" id="SSF48403">
    <property type="entry name" value="Ankyrin repeat"/>
    <property type="match status" value="1"/>
</dbReference>
<dbReference type="Gene3D" id="1.25.40.20">
    <property type="entry name" value="Ankyrin repeat-containing domain"/>
    <property type="match status" value="1"/>
</dbReference>
<dbReference type="SMART" id="SM00248">
    <property type="entry name" value="ANK"/>
    <property type="match status" value="4"/>
</dbReference>
<dbReference type="EMBL" id="OIVN01000550">
    <property type="protein sequence ID" value="SPC81962.1"/>
    <property type="molecule type" value="Genomic_DNA"/>
</dbReference>
<evidence type="ECO:0000256" key="2">
    <source>
        <dbReference type="ARBA" id="ARBA00023043"/>
    </source>
</evidence>
<feature type="repeat" description="ANK" evidence="3">
    <location>
        <begin position="41"/>
        <end position="62"/>
    </location>
</feature>
<sequence>MLEADEFGWCPLHYASHFGHVKFVEQILEKNISLAYIKDREGMSALHISAKKGHVDVIKTFIAKCPETCELLDNRARTALHIAAESGQVNAVKIFLETLAFQDLINEQDNDGNTPFHLAAIKGHSKLLMMLADDSRIAWMAMDNAGMSTVDIIQSDIQLQFEDKVSTINLK</sequence>
<name>A0A2N9F4A0_FAGSY</name>
<organism evidence="4">
    <name type="scientific">Fagus sylvatica</name>
    <name type="common">Beechnut</name>
    <dbReference type="NCBI Taxonomy" id="28930"/>
    <lineage>
        <taxon>Eukaryota</taxon>
        <taxon>Viridiplantae</taxon>
        <taxon>Streptophyta</taxon>
        <taxon>Embryophyta</taxon>
        <taxon>Tracheophyta</taxon>
        <taxon>Spermatophyta</taxon>
        <taxon>Magnoliopsida</taxon>
        <taxon>eudicotyledons</taxon>
        <taxon>Gunneridae</taxon>
        <taxon>Pentapetalae</taxon>
        <taxon>rosids</taxon>
        <taxon>fabids</taxon>
        <taxon>Fagales</taxon>
        <taxon>Fagaceae</taxon>
        <taxon>Fagus</taxon>
    </lineage>
</organism>
<accession>A0A2N9F4A0</accession>
<evidence type="ECO:0000313" key="4">
    <source>
        <dbReference type="EMBL" id="SPC81962.1"/>
    </source>
</evidence>
<dbReference type="PANTHER" id="PTHR24186:SF50">
    <property type="entry name" value="ANKYRIN REPEAT-CONTAINING PROTEIN ITN1-LIKE ISOFORM X1"/>
    <property type="match status" value="1"/>
</dbReference>
<protein>
    <submittedName>
        <fullName evidence="4">Uncharacterized protein</fullName>
    </submittedName>
</protein>
<dbReference type="GO" id="GO:0005886">
    <property type="term" value="C:plasma membrane"/>
    <property type="evidence" value="ECO:0007669"/>
    <property type="project" value="TreeGrafter"/>
</dbReference>
<feature type="repeat" description="ANK" evidence="3">
    <location>
        <begin position="7"/>
        <end position="39"/>
    </location>
</feature>
<evidence type="ECO:0000256" key="1">
    <source>
        <dbReference type="ARBA" id="ARBA00022737"/>
    </source>
</evidence>
<proteinExistence type="predicted"/>